<name>A0AAD7Z2F8_MYTSE</name>
<proteinExistence type="predicted"/>
<dbReference type="GO" id="GO:0085020">
    <property type="term" value="P:protein K6-linked ubiquitination"/>
    <property type="evidence" value="ECO:0007669"/>
    <property type="project" value="TreeGrafter"/>
</dbReference>
<keyword evidence="1" id="KW-0677">Repeat</keyword>
<dbReference type="InterPro" id="IPR036770">
    <property type="entry name" value="Ankyrin_rpt-contain_sf"/>
</dbReference>
<dbReference type="Gene3D" id="1.25.40.20">
    <property type="entry name" value="Ankyrin repeat-containing domain"/>
    <property type="match status" value="1"/>
</dbReference>
<protein>
    <submittedName>
        <fullName evidence="4">Uncharacterized protein</fullName>
    </submittedName>
</protein>
<dbReference type="PROSITE" id="PS50297">
    <property type="entry name" value="ANK_REP_REGION"/>
    <property type="match status" value="2"/>
</dbReference>
<dbReference type="PROSITE" id="PS50088">
    <property type="entry name" value="ANK_REPEAT"/>
    <property type="match status" value="2"/>
</dbReference>
<keyword evidence="5" id="KW-1185">Reference proteome</keyword>
<feature type="repeat" description="ANK" evidence="3">
    <location>
        <begin position="28"/>
        <end position="60"/>
    </location>
</feature>
<gene>
    <name evidence="4" type="ORF">PYW07_000162</name>
</gene>
<comment type="caution">
    <text evidence="4">The sequence shown here is derived from an EMBL/GenBank/DDBJ whole genome shotgun (WGS) entry which is preliminary data.</text>
</comment>
<dbReference type="EMBL" id="JARGEI010000001">
    <property type="protein sequence ID" value="KAJ8736891.1"/>
    <property type="molecule type" value="Genomic_DNA"/>
</dbReference>
<dbReference type="GO" id="GO:0070531">
    <property type="term" value="C:BRCA1-A complex"/>
    <property type="evidence" value="ECO:0007669"/>
    <property type="project" value="TreeGrafter"/>
</dbReference>
<keyword evidence="2 3" id="KW-0040">ANK repeat</keyword>
<dbReference type="AlphaFoldDB" id="A0AAD7Z2F8"/>
<accession>A0AAD7Z2F8</accession>
<dbReference type="SUPFAM" id="SSF48403">
    <property type="entry name" value="Ankyrin repeat"/>
    <property type="match status" value="1"/>
</dbReference>
<dbReference type="GO" id="GO:0031436">
    <property type="term" value="C:BRCA1-BARD1 complex"/>
    <property type="evidence" value="ECO:0007669"/>
    <property type="project" value="TreeGrafter"/>
</dbReference>
<evidence type="ECO:0000256" key="3">
    <source>
        <dbReference type="PROSITE-ProRule" id="PRU00023"/>
    </source>
</evidence>
<dbReference type="InterPro" id="IPR002110">
    <property type="entry name" value="Ankyrin_rpt"/>
</dbReference>
<dbReference type="Proteomes" id="UP001231518">
    <property type="component" value="Chromosome 1"/>
</dbReference>
<feature type="repeat" description="ANK" evidence="3">
    <location>
        <begin position="61"/>
        <end position="84"/>
    </location>
</feature>
<evidence type="ECO:0000256" key="1">
    <source>
        <dbReference type="ARBA" id="ARBA00022737"/>
    </source>
</evidence>
<evidence type="ECO:0000313" key="5">
    <source>
        <dbReference type="Proteomes" id="UP001231518"/>
    </source>
</evidence>
<dbReference type="PANTHER" id="PTHR24171">
    <property type="entry name" value="ANKYRIN REPEAT DOMAIN-CONTAINING PROTEIN 39-RELATED"/>
    <property type="match status" value="1"/>
</dbReference>
<dbReference type="PANTHER" id="PTHR24171:SF8">
    <property type="entry name" value="BRCA1-ASSOCIATED RING DOMAIN PROTEIN 1"/>
    <property type="match status" value="1"/>
</dbReference>
<dbReference type="Pfam" id="PF12796">
    <property type="entry name" value="Ank_2"/>
    <property type="match status" value="1"/>
</dbReference>
<organism evidence="4 5">
    <name type="scientific">Mythimna separata</name>
    <name type="common">Oriental armyworm</name>
    <name type="synonym">Pseudaletia separata</name>
    <dbReference type="NCBI Taxonomy" id="271217"/>
    <lineage>
        <taxon>Eukaryota</taxon>
        <taxon>Metazoa</taxon>
        <taxon>Ecdysozoa</taxon>
        <taxon>Arthropoda</taxon>
        <taxon>Hexapoda</taxon>
        <taxon>Insecta</taxon>
        <taxon>Pterygota</taxon>
        <taxon>Neoptera</taxon>
        <taxon>Endopterygota</taxon>
        <taxon>Lepidoptera</taxon>
        <taxon>Glossata</taxon>
        <taxon>Ditrysia</taxon>
        <taxon>Noctuoidea</taxon>
        <taxon>Noctuidae</taxon>
        <taxon>Noctuinae</taxon>
        <taxon>Hadenini</taxon>
        <taxon>Mythimna</taxon>
    </lineage>
</organism>
<reference evidence="4" key="1">
    <citation type="submission" date="2023-03" db="EMBL/GenBank/DDBJ databases">
        <title>Chromosome-level genomes of two armyworms, Mythimna separata and Mythimna loreyi, provide insights into the biosynthesis and reception of sex pheromones.</title>
        <authorList>
            <person name="Zhao H."/>
        </authorList>
    </citation>
    <scope>NUCLEOTIDE SEQUENCE</scope>
    <source>
        <strain evidence="4">BeijingLab</strain>
        <tissue evidence="4">Pupa</tissue>
    </source>
</reference>
<dbReference type="GO" id="GO:0004842">
    <property type="term" value="F:ubiquitin-protein transferase activity"/>
    <property type="evidence" value="ECO:0007669"/>
    <property type="project" value="TreeGrafter"/>
</dbReference>
<evidence type="ECO:0000256" key="2">
    <source>
        <dbReference type="ARBA" id="ARBA00023043"/>
    </source>
</evidence>
<evidence type="ECO:0000313" key="4">
    <source>
        <dbReference type="EMBL" id="KAJ8736891.1"/>
    </source>
</evidence>
<sequence length="84" mass="9174">MAAESGNVKDFMRLYLSESSRLAVKDGRGRTAAHQAAARNNTKILHFINNYGGDLNATDNFGNTPLHVAVENVALDALEFLLQQ</sequence>